<evidence type="ECO:0000313" key="11">
    <source>
        <dbReference type="Proteomes" id="UP000286482"/>
    </source>
</evidence>
<evidence type="ECO:0000256" key="7">
    <source>
        <dbReference type="PIRSR" id="PIRSR001235-1"/>
    </source>
</evidence>
<sequence length="418" mass="44637">MAFHLNDTQAELLAKRVMGYCETLASFTQTKGIVDRRYLSPEHQQTNQQLQEWALKFGLEHWSDQAGNQWLRLPCANLDAKRLILGSHSDTVPNGGKYDGMLGILAPLVLLQSLKEQGASFAFHIDVVAFGDEEGTRFGATLLGSSAIAGKWKESWLDLKDNNGICLAHALEDFGLDSKAVASSTIDPVSILAYMETHIEQGPVLEAKQQALAAVSGIAGASRFNISLTSKAGHAGTVPMQMRSDPLVLASTWIAELNQKVLATVGTEHPVVATVGRLKVSPGGVNVIPGKVELSLDIRSLSDPSRLSLAQELLQNLSEKALSLGITISIEQSHDAAAVACDPKLTKIIVEVLESLGHKGLVLPSGAGHDAMVFADVVPTAMLFVRCKGGISHHPDESITINDVAASLLAISGFISRF</sequence>
<dbReference type="SUPFAM" id="SSF53187">
    <property type="entry name" value="Zn-dependent exopeptidases"/>
    <property type="match status" value="1"/>
</dbReference>
<proteinExistence type="inferred from homology"/>
<evidence type="ECO:0000313" key="10">
    <source>
        <dbReference type="EMBL" id="RKF19901.1"/>
    </source>
</evidence>
<dbReference type="PANTHER" id="PTHR32494">
    <property type="entry name" value="ALLANTOATE DEIMINASE-RELATED"/>
    <property type="match status" value="1"/>
</dbReference>
<dbReference type="NCBIfam" id="NF006775">
    <property type="entry name" value="PRK09290.2-5"/>
    <property type="match status" value="1"/>
</dbReference>
<dbReference type="NCBIfam" id="TIGR01879">
    <property type="entry name" value="hydantase"/>
    <property type="match status" value="1"/>
</dbReference>
<dbReference type="PIRSF" id="PIRSF001235">
    <property type="entry name" value="Amidase_carbamoylase"/>
    <property type="match status" value="1"/>
</dbReference>
<dbReference type="Pfam" id="PF01546">
    <property type="entry name" value="Peptidase_M20"/>
    <property type="match status" value="1"/>
</dbReference>
<feature type="binding site" evidence="8">
    <location>
        <position position="223"/>
    </location>
    <ligand>
        <name>allantoate</name>
        <dbReference type="ChEBI" id="CHEBI:17536"/>
    </ligand>
</feature>
<comment type="cofactor">
    <cofactor evidence="1">
        <name>Mn(2+)</name>
        <dbReference type="ChEBI" id="CHEBI:29035"/>
    </cofactor>
</comment>
<comment type="cofactor">
    <cofactor evidence="7">
        <name>Zn(2+)</name>
        <dbReference type="ChEBI" id="CHEBI:29105"/>
    </cofactor>
    <text evidence="7">Binds 2 Zn(2+) ions per subunit.</text>
</comment>
<dbReference type="InterPro" id="IPR002933">
    <property type="entry name" value="Peptidase_M20"/>
</dbReference>
<keyword evidence="7" id="KW-0862">Zinc</keyword>
<dbReference type="Proteomes" id="UP000286482">
    <property type="component" value="Unassembled WGS sequence"/>
</dbReference>
<dbReference type="InterPro" id="IPR010158">
    <property type="entry name" value="Amidase_Cbmase"/>
</dbReference>
<dbReference type="Gene3D" id="3.40.630.10">
    <property type="entry name" value="Zn peptidases"/>
    <property type="match status" value="1"/>
</dbReference>
<dbReference type="RefSeq" id="WP_120353905.1">
    <property type="nucleotide sequence ID" value="NZ_RAQO01000004.1"/>
</dbReference>
<feature type="binding site" evidence="7">
    <location>
        <position position="134"/>
    </location>
    <ligand>
        <name>Zn(2+)</name>
        <dbReference type="ChEBI" id="CHEBI:29105"/>
        <label>2</label>
    </ligand>
</feature>
<dbReference type="CDD" id="cd03884">
    <property type="entry name" value="M20_bAS"/>
    <property type="match status" value="1"/>
</dbReference>
<keyword evidence="5 10" id="KW-0378">Hydrolase</keyword>
<dbReference type="GO" id="GO:0046872">
    <property type="term" value="F:metal ion binding"/>
    <property type="evidence" value="ECO:0007669"/>
    <property type="project" value="UniProtKB-KW"/>
</dbReference>
<evidence type="ECO:0000256" key="6">
    <source>
        <dbReference type="ARBA" id="ARBA00023211"/>
    </source>
</evidence>
<keyword evidence="11" id="KW-1185">Reference proteome</keyword>
<dbReference type="Gene3D" id="3.30.70.360">
    <property type="match status" value="1"/>
</dbReference>
<dbReference type="InterPro" id="IPR036264">
    <property type="entry name" value="Bact_exopeptidase_dim_dom"/>
</dbReference>
<evidence type="ECO:0000259" key="9">
    <source>
        <dbReference type="Pfam" id="PF07687"/>
    </source>
</evidence>
<accession>A0A420EGQ6</accession>
<feature type="binding site" evidence="7">
    <location>
        <position position="88"/>
    </location>
    <ligand>
        <name>Zn(2+)</name>
        <dbReference type="ChEBI" id="CHEBI:29105"/>
        <label>1</label>
    </ligand>
</feature>
<feature type="binding site" evidence="8">
    <location>
        <position position="299"/>
    </location>
    <ligand>
        <name>allantoate</name>
        <dbReference type="ChEBI" id="CHEBI:17536"/>
    </ligand>
</feature>
<reference evidence="10 11" key="1">
    <citation type="submission" date="2018-09" db="EMBL/GenBank/DDBJ databases">
        <authorList>
            <person name="Wang Z."/>
        </authorList>
    </citation>
    <scope>NUCLEOTIDE SEQUENCE [LARGE SCALE GENOMIC DNA]</scope>
    <source>
        <strain evidence="10 11">ALS 81</strain>
    </source>
</reference>
<evidence type="ECO:0000256" key="1">
    <source>
        <dbReference type="ARBA" id="ARBA00001936"/>
    </source>
</evidence>
<gene>
    <name evidence="10" type="ORF">DBZ36_05430</name>
</gene>
<feature type="binding site" evidence="7">
    <location>
        <position position="99"/>
    </location>
    <ligand>
        <name>Zn(2+)</name>
        <dbReference type="ChEBI" id="CHEBI:29105"/>
        <label>1</label>
    </ligand>
</feature>
<evidence type="ECO:0000256" key="4">
    <source>
        <dbReference type="ARBA" id="ARBA00022723"/>
    </source>
</evidence>
<keyword evidence="6" id="KW-0464">Manganese</keyword>
<dbReference type="PANTHER" id="PTHR32494:SF19">
    <property type="entry name" value="ALLANTOATE DEIMINASE-RELATED"/>
    <property type="match status" value="1"/>
</dbReference>
<evidence type="ECO:0000256" key="8">
    <source>
        <dbReference type="PIRSR" id="PIRSR001235-2"/>
    </source>
</evidence>
<feature type="binding site" evidence="7">
    <location>
        <position position="393"/>
    </location>
    <ligand>
        <name>Zn(2+)</name>
        <dbReference type="ChEBI" id="CHEBI:29105"/>
        <label>2</label>
    </ligand>
</feature>
<comment type="caution">
    <text evidence="10">The sequence shown here is derived from an EMBL/GenBank/DDBJ whole genome shotgun (WGS) entry which is preliminary data.</text>
</comment>
<dbReference type="AlphaFoldDB" id="A0A420EGQ6"/>
<dbReference type="GO" id="GO:0016813">
    <property type="term" value="F:hydrolase activity, acting on carbon-nitrogen (but not peptide) bonds, in linear amidines"/>
    <property type="evidence" value="ECO:0007669"/>
    <property type="project" value="InterPro"/>
</dbReference>
<dbReference type="OrthoDB" id="9808195at2"/>
<organism evidence="10 11">
    <name type="scientific">Alginatibacterium sediminis</name>
    <dbReference type="NCBI Taxonomy" id="2164068"/>
    <lineage>
        <taxon>Bacteria</taxon>
        <taxon>Pseudomonadati</taxon>
        <taxon>Pseudomonadota</taxon>
        <taxon>Gammaproteobacteria</taxon>
        <taxon>Alteromonadales</taxon>
        <taxon>Alteromonadaceae</taxon>
        <taxon>Alginatibacterium</taxon>
    </lineage>
</organism>
<protein>
    <submittedName>
        <fullName evidence="10">Allantoate amidohydrolase</fullName>
    </submittedName>
</protein>
<dbReference type="InterPro" id="IPR011650">
    <property type="entry name" value="Peptidase_M20_dimer"/>
</dbReference>
<comment type="similarity">
    <text evidence="2">Belongs to the peptidase M20 family.</text>
</comment>
<dbReference type="SUPFAM" id="SSF55031">
    <property type="entry name" value="Bacterial exopeptidase dimerisation domain"/>
    <property type="match status" value="1"/>
</dbReference>
<name>A0A420EGQ6_9ALTE</name>
<evidence type="ECO:0000256" key="3">
    <source>
        <dbReference type="ARBA" id="ARBA00011738"/>
    </source>
</evidence>
<evidence type="ECO:0000256" key="5">
    <source>
        <dbReference type="ARBA" id="ARBA00022801"/>
    </source>
</evidence>
<feature type="domain" description="Peptidase M20 dimerisation" evidence="9">
    <location>
        <begin position="219"/>
        <end position="321"/>
    </location>
</feature>
<feature type="binding site" evidence="8">
    <location>
        <position position="286"/>
    </location>
    <ligand>
        <name>allantoate</name>
        <dbReference type="ChEBI" id="CHEBI:17536"/>
    </ligand>
</feature>
<keyword evidence="4 7" id="KW-0479">Metal-binding</keyword>
<dbReference type="Pfam" id="PF07687">
    <property type="entry name" value="M20_dimer"/>
    <property type="match status" value="1"/>
</dbReference>
<comment type="subunit">
    <text evidence="3">Homodimer.</text>
</comment>
<feature type="binding site" evidence="7">
    <location>
        <position position="99"/>
    </location>
    <ligand>
        <name>Zn(2+)</name>
        <dbReference type="ChEBI" id="CHEBI:29105"/>
        <label>2</label>
    </ligand>
</feature>
<feature type="binding site" evidence="7">
    <location>
        <position position="198"/>
    </location>
    <ligand>
        <name>Zn(2+)</name>
        <dbReference type="ChEBI" id="CHEBI:29105"/>
        <label>1</label>
    </ligand>
</feature>
<dbReference type="EMBL" id="RAQO01000004">
    <property type="protein sequence ID" value="RKF19901.1"/>
    <property type="molecule type" value="Genomic_DNA"/>
</dbReference>
<evidence type="ECO:0000256" key="2">
    <source>
        <dbReference type="ARBA" id="ARBA00006153"/>
    </source>
</evidence>